<feature type="transmembrane region" description="Helical" evidence="2">
    <location>
        <begin position="39"/>
        <end position="59"/>
    </location>
</feature>
<name>A0ABR2BHC2_9ROSI</name>
<keyword evidence="2" id="KW-1133">Transmembrane helix</keyword>
<dbReference type="Pfam" id="PF14547">
    <property type="entry name" value="Hydrophob_seed"/>
    <property type="match status" value="1"/>
</dbReference>
<dbReference type="InterPro" id="IPR016140">
    <property type="entry name" value="Bifunc_inhib/LTP/seed_store"/>
</dbReference>
<feature type="domain" description="Bifunctional inhibitor/plant lipid transfer protein/seed storage helical" evidence="3">
    <location>
        <begin position="77"/>
        <end position="157"/>
    </location>
</feature>
<sequence>MSAIKTLCSLHHHQHHPLIITSFGFLTSNNFRFQKWLRVLTHAPTALFLSLVLLFFALVSSQTVVVPPGVVPNPGTCNPLNLGVCLDLLGGLVNVEVGNVPTKPCCSLIQGLADLEAAACLCAAVRGRVLGITIDLPISLNLVLNQCGRNVAADYICSSQ</sequence>
<organism evidence="4 5">
    <name type="scientific">Hibiscus sabdariffa</name>
    <name type="common">roselle</name>
    <dbReference type="NCBI Taxonomy" id="183260"/>
    <lineage>
        <taxon>Eukaryota</taxon>
        <taxon>Viridiplantae</taxon>
        <taxon>Streptophyta</taxon>
        <taxon>Embryophyta</taxon>
        <taxon>Tracheophyta</taxon>
        <taxon>Spermatophyta</taxon>
        <taxon>Magnoliopsida</taxon>
        <taxon>eudicotyledons</taxon>
        <taxon>Gunneridae</taxon>
        <taxon>Pentapetalae</taxon>
        <taxon>rosids</taxon>
        <taxon>malvids</taxon>
        <taxon>Malvales</taxon>
        <taxon>Malvaceae</taxon>
        <taxon>Malvoideae</taxon>
        <taxon>Hibiscus</taxon>
    </lineage>
</organism>
<keyword evidence="5" id="KW-1185">Reference proteome</keyword>
<gene>
    <name evidence="4" type="ORF">V6N12_042894</name>
</gene>
<dbReference type="SUPFAM" id="SSF47699">
    <property type="entry name" value="Bifunctional inhibitor/lipid-transfer protein/seed storage 2S albumin"/>
    <property type="match status" value="1"/>
</dbReference>
<dbReference type="InterPro" id="IPR027923">
    <property type="entry name" value="Hydrophob_seed_dom"/>
</dbReference>
<comment type="caution">
    <text evidence="4">The sequence shown here is derived from an EMBL/GenBank/DDBJ whole genome shotgun (WGS) entry which is preliminary data.</text>
</comment>
<evidence type="ECO:0000256" key="2">
    <source>
        <dbReference type="SAM" id="Phobius"/>
    </source>
</evidence>
<evidence type="ECO:0000313" key="5">
    <source>
        <dbReference type="Proteomes" id="UP001472677"/>
    </source>
</evidence>
<dbReference type="EMBL" id="JBBPBM010000122">
    <property type="protein sequence ID" value="KAK8505870.1"/>
    <property type="molecule type" value="Genomic_DNA"/>
</dbReference>
<evidence type="ECO:0000313" key="4">
    <source>
        <dbReference type="EMBL" id="KAK8505870.1"/>
    </source>
</evidence>
<evidence type="ECO:0000256" key="1">
    <source>
        <dbReference type="ARBA" id="ARBA00008965"/>
    </source>
</evidence>
<keyword evidence="2" id="KW-0812">Transmembrane</keyword>
<evidence type="ECO:0000259" key="3">
    <source>
        <dbReference type="SMART" id="SM00499"/>
    </source>
</evidence>
<dbReference type="Proteomes" id="UP001472677">
    <property type="component" value="Unassembled WGS sequence"/>
</dbReference>
<dbReference type="InterPro" id="IPR051636">
    <property type="entry name" value="Plant_LTP/defense-related"/>
</dbReference>
<proteinExistence type="inferred from homology"/>
<keyword evidence="2" id="KW-0472">Membrane</keyword>
<dbReference type="SMART" id="SM00499">
    <property type="entry name" value="AAI"/>
    <property type="match status" value="1"/>
</dbReference>
<dbReference type="Gene3D" id="1.10.110.10">
    <property type="entry name" value="Plant lipid-transfer and hydrophobic proteins"/>
    <property type="match status" value="1"/>
</dbReference>
<comment type="similarity">
    <text evidence="1">Belongs to the plant LTP family. PEARLI1 subfamily.</text>
</comment>
<reference evidence="4 5" key="1">
    <citation type="journal article" date="2024" name="G3 (Bethesda)">
        <title>Genome assembly of Hibiscus sabdariffa L. provides insights into metabolisms of medicinal natural products.</title>
        <authorList>
            <person name="Kim T."/>
        </authorList>
    </citation>
    <scope>NUCLEOTIDE SEQUENCE [LARGE SCALE GENOMIC DNA]</scope>
    <source>
        <strain evidence="4">TK-2024</strain>
        <tissue evidence="4">Old leaves</tissue>
    </source>
</reference>
<dbReference type="InterPro" id="IPR036312">
    <property type="entry name" value="Bifun_inhib/LTP/seed_sf"/>
</dbReference>
<dbReference type="CDD" id="cd01958">
    <property type="entry name" value="HPS_like"/>
    <property type="match status" value="1"/>
</dbReference>
<protein>
    <recommendedName>
        <fullName evidence="3">Bifunctional inhibitor/plant lipid transfer protein/seed storage helical domain-containing protein</fullName>
    </recommendedName>
</protein>
<dbReference type="PANTHER" id="PTHR31731">
    <property type="match status" value="1"/>
</dbReference>
<accession>A0ABR2BHC2</accession>